<accession>G0PCR1</accession>
<dbReference type="eggNOG" id="ENOG502SSMH">
    <property type="taxonomic scope" value="Eukaryota"/>
</dbReference>
<evidence type="ECO:0000313" key="2">
    <source>
        <dbReference type="Proteomes" id="UP000008068"/>
    </source>
</evidence>
<organism evidence="2">
    <name type="scientific">Caenorhabditis brenneri</name>
    <name type="common">Nematode worm</name>
    <dbReference type="NCBI Taxonomy" id="135651"/>
    <lineage>
        <taxon>Eukaryota</taxon>
        <taxon>Metazoa</taxon>
        <taxon>Ecdysozoa</taxon>
        <taxon>Nematoda</taxon>
        <taxon>Chromadorea</taxon>
        <taxon>Rhabditida</taxon>
        <taxon>Rhabditina</taxon>
        <taxon>Rhabditomorpha</taxon>
        <taxon>Rhabditoidea</taxon>
        <taxon>Rhabditidae</taxon>
        <taxon>Peloderinae</taxon>
        <taxon>Caenorhabditis</taxon>
    </lineage>
</organism>
<name>G0PCR1_CAEBE</name>
<protein>
    <submittedName>
        <fullName evidence="1">Uncharacterized protein</fullName>
    </submittedName>
</protein>
<dbReference type="Proteomes" id="UP000008068">
    <property type="component" value="Unassembled WGS sequence"/>
</dbReference>
<dbReference type="AlphaFoldDB" id="G0PCR1"/>
<dbReference type="InParanoid" id="G0PCR1"/>
<dbReference type="STRING" id="135651.G0PCR1"/>
<keyword evidence="2" id="KW-1185">Reference proteome</keyword>
<sequence>MLCPKSVDGLFDIQSLNAIALEISKYLVYIFGHLYDENIPILIDGEYEAETDNLFCGYRAVGALIDIARGNDPGKYSYLPKNIFEFVRKILNEPKPTWDMFTSAELGTEKEYSGEYVMEYSLNKNVLTKVSTSSSTVNSQSILASPDSSVNYTEARVAACGEPVDASILGRIIRSFRS</sequence>
<dbReference type="HOGENOM" id="CLU_1779090_0_0_1"/>
<gene>
    <name evidence="1" type="ORF">CAEBREN_15870</name>
</gene>
<evidence type="ECO:0000313" key="1">
    <source>
        <dbReference type="EMBL" id="EGT51267.1"/>
    </source>
</evidence>
<reference evidence="2" key="1">
    <citation type="submission" date="2011-07" db="EMBL/GenBank/DDBJ databases">
        <authorList>
            <consortium name="Caenorhabditis brenneri Sequencing and Analysis Consortium"/>
            <person name="Wilson R.K."/>
        </authorList>
    </citation>
    <scope>NUCLEOTIDE SEQUENCE [LARGE SCALE GENOMIC DNA]</scope>
    <source>
        <strain evidence="2">PB2801</strain>
    </source>
</reference>
<dbReference type="EMBL" id="GL380251">
    <property type="protein sequence ID" value="EGT51267.1"/>
    <property type="molecule type" value="Genomic_DNA"/>
</dbReference>
<dbReference type="OrthoDB" id="5825090at2759"/>
<proteinExistence type="predicted"/>